<evidence type="ECO:0000259" key="8">
    <source>
        <dbReference type="PROSITE" id="PS50928"/>
    </source>
</evidence>
<dbReference type="AlphaFoldDB" id="A0A7Y0F374"/>
<gene>
    <name evidence="9" type="ORF">G1C96_1785</name>
</gene>
<name>A0A7Y0F374_9BIFI</name>
<evidence type="ECO:0000256" key="5">
    <source>
        <dbReference type="ARBA" id="ARBA00022989"/>
    </source>
</evidence>
<dbReference type="GO" id="GO:0015416">
    <property type="term" value="F:ABC-type phosphonate transporter activity"/>
    <property type="evidence" value="ECO:0007669"/>
    <property type="project" value="InterPro"/>
</dbReference>
<organism evidence="9 10">
    <name type="scientific">Bifidobacterium moraviense</name>
    <dbReference type="NCBI Taxonomy" id="2675323"/>
    <lineage>
        <taxon>Bacteria</taxon>
        <taxon>Bacillati</taxon>
        <taxon>Actinomycetota</taxon>
        <taxon>Actinomycetes</taxon>
        <taxon>Bifidobacteriales</taxon>
        <taxon>Bifidobacteriaceae</taxon>
        <taxon>Bifidobacterium</taxon>
    </lineage>
</organism>
<feature type="transmembrane region" description="Helical" evidence="7">
    <location>
        <begin position="251"/>
        <end position="271"/>
    </location>
</feature>
<dbReference type="Pfam" id="PF00528">
    <property type="entry name" value="BPD_transp_1"/>
    <property type="match status" value="1"/>
</dbReference>
<dbReference type="Gene3D" id="1.10.3720.10">
    <property type="entry name" value="MetI-like"/>
    <property type="match status" value="1"/>
</dbReference>
<keyword evidence="10" id="KW-1185">Reference proteome</keyword>
<dbReference type="InterPro" id="IPR005769">
    <property type="entry name" value="PhnE/PtxC"/>
</dbReference>
<evidence type="ECO:0000256" key="6">
    <source>
        <dbReference type="ARBA" id="ARBA00023136"/>
    </source>
</evidence>
<dbReference type="EMBL" id="JAAIIH010000018">
    <property type="protein sequence ID" value="NMN01200.1"/>
    <property type="molecule type" value="Genomic_DNA"/>
</dbReference>
<evidence type="ECO:0000256" key="3">
    <source>
        <dbReference type="ARBA" id="ARBA00022475"/>
    </source>
</evidence>
<evidence type="ECO:0000313" key="9">
    <source>
        <dbReference type="EMBL" id="NMN01200.1"/>
    </source>
</evidence>
<keyword evidence="4 7" id="KW-0812">Transmembrane</keyword>
<comment type="subcellular location">
    <subcellularLocation>
        <location evidence="1 7">Cell membrane</location>
        <topology evidence="1 7">Multi-pass membrane protein</topology>
    </subcellularLocation>
</comment>
<keyword evidence="2 7" id="KW-0813">Transport</keyword>
<dbReference type="PANTHER" id="PTHR30043">
    <property type="entry name" value="PHOSPHONATES TRANSPORT SYSTEM PERMEASE PROTEIN"/>
    <property type="match status" value="1"/>
</dbReference>
<evidence type="ECO:0000256" key="2">
    <source>
        <dbReference type="ARBA" id="ARBA00022448"/>
    </source>
</evidence>
<feature type="transmembrane region" description="Helical" evidence="7">
    <location>
        <begin position="202"/>
        <end position="222"/>
    </location>
</feature>
<dbReference type="PROSITE" id="PS50928">
    <property type="entry name" value="ABC_TM1"/>
    <property type="match status" value="1"/>
</dbReference>
<feature type="domain" description="ABC transmembrane type-1" evidence="8">
    <location>
        <begin position="92"/>
        <end position="272"/>
    </location>
</feature>
<proteinExistence type="inferred from homology"/>
<comment type="similarity">
    <text evidence="7">Belongs to the binding-protein-dependent transport system permease family.</text>
</comment>
<dbReference type="Proteomes" id="UP000588277">
    <property type="component" value="Unassembled WGS sequence"/>
</dbReference>
<dbReference type="InterPro" id="IPR035906">
    <property type="entry name" value="MetI-like_sf"/>
</dbReference>
<dbReference type="PANTHER" id="PTHR30043:SF1">
    <property type="entry name" value="ABC TRANSPORT SYSTEM PERMEASE PROTEIN P69"/>
    <property type="match status" value="1"/>
</dbReference>
<feature type="transmembrane region" description="Helical" evidence="7">
    <location>
        <begin position="100"/>
        <end position="122"/>
    </location>
</feature>
<feature type="transmembrane region" description="Helical" evidence="7">
    <location>
        <begin position="37"/>
        <end position="57"/>
    </location>
</feature>
<accession>A0A7Y0F374</accession>
<dbReference type="GO" id="GO:0005886">
    <property type="term" value="C:plasma membrane"/>
    <property type="evidence" value="ECO:0007669"/>
    <property type="project" value="UniProtKB-SubCell"/>
</dbReference>
<feature type="transmembrane region" description="Helical" evidence="7">
    <location>
        <begin position="143"/>
        <end position="170"/>
    </location>
</feature>
<protein>
    <submittedName>
        <fullName evidence="9">Phosphonate ABC transporter, permease protein PhnE</fullName>
    </submittedName>
</protein>
<dbReference type="InterPro" id="IPR000515">
    <property type="entry name" value="MetI-like"/>
</dbReference>
<dbReference type="NCBIfam" id="TIGR01097">
    <property type="entry name" value="PhnE"/>
    <property type="match status" value="1"/>
</dbReference>
<evidence type="ECO:0000313" key="10">
    <source>
        <dbReference type="Proteomes" id="UP000588277"/>
    </source>
</evidence>
<dbReference type="RefSeq" id="WP_169276278.1">
    <property type="nucleotide sequence ID" value="NZ_JAAIIH010000018.1"/>
</dbReference>
<evidence type="ECO:0000256" key="1">
    <source>
        <dbReference type="ARBA" id="ARBA00004651"/>
    </source>
</evidence>
<reference evidence="9 10" key="1">
    <citation type="submission" date="2020-02" db="EMBL/GenBank/DDBJ databases">
        <title>Characterization of phylogenetic diversity of novel bifidobacterial species isolated in Czech ZOOs.</title>
        <authorList>
            <person name="Lugli G.A."/>
            <person name="Vera N.B."/>
            <person name="Ventura M."/>
        </authorList>
    </citation>
    <scope>NUCLEOTIDE SEQUENCE [LARGE SCALE GENOMIC DNA]</scope>
    <source>
        <strain evidence="9 10">DSM 109958</strain>
    </source>
</reference>
<keyword evidence="5 7" id="KW-1133">Transmembrane helix</keyword>
<evidence type="ECO:0000256" key="4">
    <source>
        <dbReference type="ARBA" id="ARBA00022692"/>
    </source>
</evidence>
<feature type="transmembrane region" description="Helical" evidence="7">
    <location>
        <begin position="229"/>
        <end position="245"/>
    </location>
</feature>
<dbReference type="CDD" id="cd06261">
    <property type="entry name" value="TM_PBP2"/>
    <property type="match status" value="1"/>
</dbReference>
<comment type="caution">
    <text evidence="9">The sequence shown here is derived from an EMBL/GenBank/DDBJ whole genome shotgun (WGS) entry which is preliminary data.</text>
</comment>
<dbReference type="SUPFAM" id="SSF161098">
    <property type="entry name" value="MetI-like"/>
    <property type="match status" value="1"/>
</dbReference>
<keyword evidence="3" id="KW-1003">Cell membrane</keyword>
<evidence type="ECO:0000256" key="7">
    <source>
        <dbReference type="RuleBase" id="RU363032"/>
    </source>
</evidence>
<sequence>MAGTTATNAGSAPADEQVRGTLITLPSGTKVVKPRSYALPITLGILVFGAFCIWFTGFDPTVLAARGDEFFKILGRMVPPDWSSAGSIVDPLLDTIRMSLLGSFIGTVTAIPFAMIASTTIIHSHIVTVVMRFIFSLIRTLPTIITALVATYIFGLGTLAGTTAIALFTFSYLGKVLYEEIESVDMGPFEAMTALGASPSQAFRYAVLPAIAPSYISNALFCFEGNVRYSAILGYVGAGGLGLILNENLAWREYSTVGMILLELLLTVFVIETTSRAIRRRLE</sequence>
<keyword evidence="6 7" id="KW-0472">Membrane</keyword>